<evidence type="ECO:0000313" key="7">
    <source>
        <dbReference type="Proteomes" id="UP000054695"/>
    </source>
</evidence>
<dbReference type="PROSITE" id="PS50853">
    <property type="entry name" value="FN3"/>
    <property type="match status" value="1"/>
</dbReference>
<feature type="signal peptide" evidence="4">
    <location>
        <begin position="1"/>
        <end position="22"/>
    </location>
</feature>
<dbReference type="InterPro" id="IPR036116">
    <property type="entry name" value="FN3_sf"/>
</dbReference>
<dbReference type="EMBL" id="LNXU01000007">
    <property type="protein sequence ID" value="KTC75924.1"/>
    <property type="molecule type" value="Genomic_DNA"/>
</dbReference>
<evidence type="ECO:0000256" key="4">
    <source>
        <dbReference type="SAM" id="SignalP"/>
    </source>
</evidence>
<feature type="chain" id="PRO_5006911414" description="exo-alpha-sialidase" evidence="4">
    <location>
        <begin position="23"/>
        <end position="710"/>
    </location>
</feature>
<dbReference type="CDD" id="cd15482">
    <property type="entry name" value="Sialidase_non-viral"/>
    <property type="match status" value="2"/>
</dbReference>
<organism evidence="6 7">
    <name type="scientific">Legionella bozemanae</name>
    <name type="common">Fluoribacter bozemanae</name>
    <dbReference type="NCBI Taxonomy" id="447"/>
    <lineage>
        <taxon>Bacteria</taxon>
        <taxon>Pseudomonadati</taxon>
        <taxon>Pseudomonadota</taxon>
        <taxon>Gammaproteobacteria</taxon>
        <taxon>Legionellales</taxon>
        <taxon>Legionellaceae</taxon>
        <taxon>Legionella</taxon>
    </lineage>
</organism>
<comment type="catalytic activity">
    <reaction evidence="1">
        <text>Hydrolysis of alpha-(2-&gt;3)-, alpha-(2-&gt;6)-, alpha-(2-&gt;8)- glycosidic linkages of terminal sialic acid residues in oligosaccharides, glycoproteins, glycolipids, colominic acid and synthetic substrates.</text>
        <dbReference type="EC" id="3.2.1.18"/>
    </reaction>
</comment>
<dbReference type="RefSeq" id="WP_058458441.1">
    <property type="nucleotide sequence ID" value="NZ_UGGY01000001.1"/>
</dbReference>
<dbReference type="InterPro" id="IPR026856">
    <property type="entry name" value="Sialidase_fam"/>
</dbReference>
<keyword evidence="4" id="KW-0732">Signal</keyword>
<evidence type="ECO:0000256" key="1">
    <source>
        <dbReference type="ARBA" id="ARBA00000427"/>
    </source>
</evidence>
<dbReference type="AlphaFoldDB" id="A0A0W0RYC0"/>
<dbReference type="GO" id="GO:0006689">
    <property type="term" value="P:ganglioside catabolic process"/>
    <property type="evidence" value="ECO:0007669"/>
    <property type="project" value="TreeGrafter"/>
</dbReference>
<dbReference type="InterPro" id="IPR013783">
    <property type="entry name" value="Ig-like_fold"/>
</dbReference>
<dbReference type="GO" id="GO:0016020">
    <property type="term" value="C:membrane"/>
    <property type="evidence" value="ECO:0007669"/>
    <property type="project" value="TreeGrafter"/>
</dbReference>
<comment type="similarity">
    <text evidence="2">Belongs to the glycosyl hydrolase 33 family.</text>
</comment>
<dbReference type="GO" id="GO:0004308">
    <property type="term" value="F:exo-alpha-sialidase activity"/>
    <property type="evidence" value="ECO:0007669"/>
    <property type="project" value="UniProtKB-EC"/>
</dbReference>
<evidence type="ECO:0000256" key="2">
    <source>
        <dbReference type="ARBA" id="ARBA00009348"/>
    </source>
</evidence>
<dbReference type="SUPFAM" id="SSF49265">
    <property type="entry name" value="Fibronectin type III"/>
    <property type="match status" value="1"/>
</dbReference>
<evidence type="ECO:0000259" key="5">
    <source>
        <dbReference type="PROSITE" id="PS50853"/>
    </source>
</evidence>
<name>A0A0W0RYC0_LEGBO</name>
<dbReference type="CDD" id="cd00063">
    <property type="entry name" value="FN3"/>
    <property type="match status" value="1"/>
</dbReference>
<dbReference type="Gene3D" id="2.120.10.10">
    <property type="match status" value="2"/>
</dbReference>
<feature type="domain" description="Fibronectin type-III" evidence="5">
    <location>
        <begin position="121"/>
        <end position="210"/>
    </location>
</feature>
<comment type="caution">
    <text evidence="6">The sequence shown here is derived from an EMBL/GenBank/DDBJ whole genome shotgun (WGS) entry which is preliminary data.</text>
</comment>
<sequence length="710" mass="73833">MIKRIIYIGTLALLLLSSWAYAKQGPLFKITESGNPAAADVILCLNGKGPLSCQRYHVSAQDLHIRSTANHYYPIAGIMPVTPGYRASGCTLYPKTGYCLFATSNTTSATIHLSADSQKTVPGAPANVTATAGNAQASVSWTAPSNGGSPITSYTVTSHPAGGTCVVTGTTANCTGLTNGTSYIFAVYATNAIGNGPAANSNPVTPSSPIQVTIATGAYSDGSIGRPLLALSKDAGTTWAFPEAITAPLFTPNNTYPFNLGSFIGASCTGNTCIAVGSYFDGSTTRPLLALSKNTGTTWTYPEAITAPLFTPNNTDPFHFGFFNGASCTGNTCVAVGTYDGSTGRPLLALSKDAGTTWTFPEAITAPVFTPNNTHPFNNGFFNGASCTGNTCIAIGGYNDGSIERPLLALSKNAGTTWAYPDPITAPLFTPNNTHPFNNGLFNSTSCSGNTCIAVGAYNDGSIERPLLALSKDAGTTWTFPEAITAPVFTPNNTHPFNNGFFNGASCTGNTCIAVGSYNDGSTGRPLLALSKDAGTTWTFPASITAPVFTPNNAHPFNTGSFIGASCTGNTCIAVGSYFDGSTTRPFLALSKDAGTTWTFPETITAPVFTPNNTHPFNNGSFSRASCAGNTCIAVGTYDDGNFTARPLLALSKDAGTTWTYPEAITAPVFTPNNIYPFNSGYFNGATGFNSLLYPKSLHFLSERSAAKLP</sequence>
<dbReference type="Gene3D" id="2.60.40.10">
    <property type="entry name" value="Immunoglobulins"/>
    <property type="match status" value="1"/>
</dbReference>
<dbReference type="Proteomes" id="UP000054695">
    <property type="component" value="Unassembled WGS sequence"/>
</dbReference>
<dbReference type="EC" id="3.2.1.18" evidence="3"/>
<dbReference type="PANTHER" id="PTHR10628">
    <property type="entry name" value="SIALIDASE"/>
    <property type="match status" value="1"/>
</dbReference>
<dbReference type="Pfam" id="PF00041">
    <property type="entry name" value="fn3"/>
    <property type="match status" value="1"/>
</dbReference>
<dbReference type="SUPFAM" id="SSF50939">
    <property type="entry name" value="Sialidases"/>
    <property type="match status" value="2"/>
</dbReference>
<protein>
    <recommendedName>
        <fullName evidence="3">exo-alpha-sialidase</fullName>
        <ecNumber evidence="3">3.2.1.18</ecNumber>
    </recommendedName>
</protein>
<dbReference type="PRINTS" id="PR00014">
    <property type="entry name" value="FNTYPEIII"/>
</dbReference>
<dbReference type="SMART" id="SM00060">
    <property type="entry name" value="FN3"/>
    <property type="match status" value="1"/>
</dbReference>
<evidence type="ECO:0000313" key="6">
    <source>
        <dbReference type="EMBL" id="KTC75924.1"/>
    </source>
</evidence>
<evidence type="ECO:0000256" key="3">
    <source>
        <dbReference type="ARBA" id="ARBA00012733"/>
    </source>
</evidence>
<dbReference type="InterPro" id="IPR003961">
    <property type="entry name" value="FN3_dom"/>
</dbReference>
<dbReference type="GO" id="GO:0005737">
    <property type="term" value="C:cytoplasm"/>
    <property type="evidence" value="ECO:0007669"/>
    <property type="project" value="TreeGrafter"/>
</dbReference>
<accession>A0A0W0RYC0</accession>
<proteinExistence type="inferred from homology"/>
<gene>
    <name evidence="6" type="ORF">Lboz_0752</name>
</gene>
<dbReference type="InterPro" id="IPR036278">
    <property type="entry name" value="Sialidase_sf"/>
</dbReference>
<dbReference type="GO" id="GO:0009313">
    <property type="term" value="P:oligosaccharide catabolic process"/>
    <property type="evidence" value="ECO:0007669"/>
    <property type="project" value="TreeGrafter"/>
</dbReference>
<dbReference type="STRING" id="447.Lboz_0752"/>
<keyword evidence="7" id="KW-1185">Reference proteome</keyword>
<dbReference type="PANTHER" id="PTHR10628:SF30">
    <property type="entry name" value="EXO-ALPHA-SIALIDASE"/>
    <property type="match status" value="1"/>
</dbReference>
<dbReference type="OrthoDB" id="9787204at2"/>
<dbReference type="PATRIC" id="fig|447.4.peg.811"/>
<reference evidence="6 7" key="1">
    <citation type="submission" date="2015-11" db="EMBL/GenBank/DDBJ databases">
        <title>Genomic analysis of 38 Legionella species identifies large and diverse effector repertoires.</title>
        <authorList>
            <person name="Burstein D."/>
            <person name="Amaro F."/>
            <person name="Zusman T."/>
            <person name="Lifshitz Z."/>
            <person name="Cohen O."/>
            <person name="Gilbert J.A."/>
            <person name="Pupko T."/>
            <person name="Shuman H.A."/>
            <person name="Segal G."/>
        </authorList>
    </citation>
    <scope>NUCLEOTIDE SEQUENCE [LARGE SCALE GENOMIC DNA]</scope>
    <source>
        <strain evidence="6 7">WIGA</strain>
    </source>
</reference>